<evidence type="ECO:0000256" key="6">
    <source>
        <dbReference type="ARBA" id="ARBA00023211"/>
    </source>
</evidence>
<reference evidence="11 12" key="1">
    <citation type="submission" date="2018-08" db="EMBL/GenBank/DDBJ databases">
        <title>Genome analysis of the thermophilic bacterium of the candidate phylum Aminicenantes from deep subsurface aquifer revealed its physiology and ecological role.</title>
        <authorList>
            <person name="Kadnikov V.V."/>
            <person name="Mardanov A.V."/>
            <person name="Beletsky A.V."/>
            <person name="Karnachuk O.V."/>
            <person name="Ravin N.V."/>
        </authorList>
    </citation>
    <scope>NUCLEOTIDE SEQUENCE [LARGE SCALE GENOMIC DNA]</scope>
    <source>
        <strain evidence="11">BY38</strain>
    </source>
</reference>
<comment type="catalytic activity">
    <reaction evidence="8">
        <text>oxaloacetate + GTP = phosphoenolpyruvate + GDP + CO2</text>
        <dbReference type="Rhea" id="RHEA:10388"/>
        <dbReference type="ChEBI" id="CHEBI:16452"/>
        <dbReference type="ChEBI" id="CHEBI:16526"/>
        <dbReference type="ChEBI" id="CHEBI:37565"/>
        <dbReference type="ChEBI" id="CHEBI:58189"/>
        <dbReference type="ChEBI" id="CHEBI:58702"/>
        <dbReference type="EC" id="4.1.1.32"/>
    </reaction>
</comment>
<keyword evidence="7 8" id="KW-0456">Lyase</keyword>
<keyword evidence="4 8" id="KW-0210">Decarboxylase</keyword>
<keyword evidence="11" id="KW-0808">Transferase</keyword>
<evidence type="ECO:0000256" key="7">
    <source>
        <dbReference type="ARBA" id="ARBA00023239"/>
    </source>
</evidence>
<feature type="binding site" evidence="8">
    <location>
        <begin position="216"/>
        <end position="218"/>
    </location>
    <ligand>
        <name>substrate</name>
    </ligand>
</feature>
<keyword evidence="8" id="KW-0312">Gluconeogenesis</keyword>
<dbReference type="Gene3D" id="2.170.8.10">
    <property type="entry name" value="Phosphoenolpyruvate Carboxykinase, domain 2"/>
    <property type="match status" value="1"/>
</dbReference>
<dbReference type="HAMAP" id="MF_00452">
    <property type="entry name" value="PEPCK_GTP"/>
    <property type="match status" value="1"/>
</dbReference>
<feature type="binding site" evidence="8">
    <location>
        <begin position="387"/>
        <end position="389"/>
    </location>
    <ligand>
        <name>substrate</name>
    </ligand>
</feature>
<feature type="binding site" evidence="8">
    <location>
        <begin position="513"/>
        <end position="516"/>
    </location>
    <ligand>
        <name>GTP</name>
        <dbReference type="ChEBI" id="CHEBI:37565"/>
    </ligand>
</feature>
<dbReference type="GO" id="GO:0004613">
    <property type="term" value="F:phosphoenolpyruvate carboxykinase (GTP) activity"/>
    <property type="evidence" value="ECO:0007669"/>
    <property type="project" value="UniProtKB-UniRule"/>
</dbReference>
<comment type="similarity">
    <text evidence="1 8">Belongs to the phosphoenolpyruvate carboxykinase [GTP] family.</text>
</comment>
<dbReference type="InterPro" id="IPR018091">
    <property type="entry name" value="PEP_carboxykin_GTP_CS"/>
</dbReference>
<feature type="domain" description="Phosphoenolpyruvate carboxykinase GTP-utilising N-terminal" evidence="10">
    <location>
        <begin position="22"/>
        <end position="237"/>
    </location>
</feature>
<name>A0A3E2BPZ3_9BACT</name>
<dbReference type="PANTHER" id="PTHR11561">
    <property type="entry name" value="PHOSPHOENOLPYRUVATE CARBOXYKINASE"/>
    <property type="match status" value="1"/>
</dbReference>
<evidence type="ECO:0000256" key="2">
    <source>
        <dbReference type="ARBA" id="ARBA00022723"/>
    </source>
</evidence>
<comment type="cofactor">
    <cofactor evidence="8">
        <name>Mn(2+)</name>
        <dbReference type="ChEBI" id="CHEBI:29035"/>
    </cofactor>
    <text evidence="8">Binds 1 Mn(2+) ion per subunit.</text>
</comment>
<dbReference type="InterPro" id="IPR035078">
    <property type="entry name" value="PEP_carboxykinase_GTP_N"/>
</dbReference>
<dbReference type="Pfam" id="PF17297">
    <property type="entry name" value="PEPCK_N"/>
    <property type="match status" value="1"/>
</dbReference>
<dbReference type="GO" id="GO:0005829">
    <property type="term" value="C:cytosol"/>
    <property type="evidence" value="ECO:0007669"/>
    <property type="project" value="TreeGrafter"/>
</dbReference>
<evidence type="ECO:0000256" key="1">
    <source>
        <dbReference type="ARBA" id="ARBA00005796"/>
    </source>
</evidence>
<comment type="pathway">
    <text evidence="8">Carbohydrate biosynthesis; gluconeogenesis.</text>
</comment>
<dbReference type="GO" id="GO:0016301">
    <property type="term" value="F:kinase activity"/>
    <property type="evidence" value="ECO:0007669"/>
    <property type="project" value="UniProtKB-KW"/>
</dbReference>
<comment type="function">
    <text evidence="8">Catalyzes the conversion of oxaloacetate (OAA) to phosphoenolpyruvate (PEP), the rate-limiting step in the metabolic pathway that produces glucose from lactate and other precursors derived from the citric acid cycle.</text>
</comment>
<dbReference type="NCBIfam" id="NF003253">
    <property type="entry name" value="PRK04210.1"/>
    <property type="match status" value="1"/>
</dbReference>
<evidence type="ECO:0000256" key="5">
    <source>
        <dbReference type="ARBA" id="ARBA00023134"/>
    </source>
</evidence>
<protein>
    <recommendedName>
        <fullName evidence="8">Phosphoenolpyruvate carboxykinase [GTP]</fullName>
        <shortName evidence="8">PEP carboxykinase</shortName>
        <shortName evidence="8">PEPCK</shortName>
        <ecNumber evidence="8">4.1.1.32</ecNumber>
    </recommendedName>
    <alternativeName>
        <fullName evidence="8">GTP-dependent phosphoenolpyruvate carboxykinase</fullName>
        <shortName evidence="8">GTP-PEPCK</shortName>
    </alternativeName>
</protein>
<feature type="binding site" evidence="8">
    <location>
        <position position="389"/>
    </location>
    <ligand>
        <name>GTP</name>
        <dbReference type="ChEBI" id="CHEBI:37565"/>
    </ligand>
</feature>
<feature type="binding site" evidence="8">
    <location>
        <begin position="268"/>
        <end position="273"/>
    </location>
    <ligand>
        <name>GTP</name>
        <dbReference type="ChEBI" id="CHEBI:37565"/>
    </ligand>
</feature>
<dbReference type="InterPro" id="IPR035077">
    <property type="entry name" value="PEP_carboxykinase_GTP_C"/>
</dbReference>
<dbReference type="GO" id="GO:0033993">
    <property type="term" value="P:response to lipid"/>
    <property type="evidence" value="ECO:0007669"/>
    <property type="project" value="TreeGrafter"/>
</dbReference>
<dbReference type="GO" id="GO:0006094">
    <property type="term" value="P:gluconeogenesis"/>
    <property type="evidence" value="ECO:0007669"/>
    <property type="project" value="UniProtKB-UniRule"/>
</dbReference>
<feature type="binding site" evidence="8">
    <location>
        <position position="245"/>
    </location>
    <ligand>
        <name>Mn(2+)</name>
        <dbReference type="ChEBI" id="CHEBI:29035"/>
    </ligand>
</feature>
<accession>A0A3E2BPZ3</accession>
<dbReference type="InterPro" id="IPR013035">
    <property type="entry name" value="PEP_carboxykinase_C"/>
</dbReference>
<feature type="binding site" evidence="8">
    <location>
        <position position="267"/>
    </location>
    <ligand>
        <name>substrate</name>
    </ligand>
</feature>
<evidence type="ECO:0000259" key="10">
    <source>
        <dbReference type="Pfam" id="PF17297"/>
    </source>
</evidence>
<feature type="binding site" evidence="8">
    <location>
        <position position="292"/>
    </location>
    <ligand>
        <name>Mn(2+)</name>
        <dbReference type="ChEBI" id="CHEBI:29035"/>
    </ligand>
</feature>
<feature type="binding site" evidence="8">
    <location>
        <position position="225"/>
    </location>
    <ligand>
        <name>Mn(2+)</name>
        <dbReference type="ChEBI" id="CHEBI:29035"/>
    </ligand>
</feature>
<dbReference type="AlphaFoldDB" id="A0A3E2BPZ3"/>
<proteinExistence type="inferred from homology"/>
<evidence type="ECO:0000256" key="8">
    <source>
        <dbReference type="HAMAP-Rule" id="MF_00452"/>
    </source>
</evidence>
<keyword evidence="2 8" id="KW-0479">Metal-binding</keyword>
<dbReference type="GO" id="GO:0071333">
    <property type="term" value="P:cellular response to glucose stimulus"/>
    <property type="evidence" value="ECO:0007669"/>
    <property type="project" value="TreeGrafter"/>
</dbReference>
<dbReference type="GO" id="GO:0005525">
    <property type="term" value="F:GTP binding"/>
    <property type="evidence" value="ECO:0007669"/>
    <property type="project" value="UniProtKB-UniRule"/>
</dbReference>
<sequence>MLLENFRILTDRKKKMATAVERWVEKQAELLQPKTIYWCDGSEGEARRIIEMGLREEKIEQHDIFLELNQKLWPKAYLHRSHPTDVARTEQLTFVCHSDKETTGPNNNWMHPEEAKKKLTKLSRGAMRGKTMYVLPYMMGHPDSPYAKACIQITDVSYVAVSMRIMTRLGRHILDKIGNSENFVKGIHTVGDFDPNKRFIMHFPEENLVWSVGSGYGGNALLGKKCFSLRIASWMGRKYGWLAEHMMVIGVEDIHGNITYIAGAFPSACGKTNFAMLESALPEYRIWTIGDDIAWLNIGPDGRLYAINPEFGFFGVAPGTSMKTNPNMMRTLRNSNYYPTLFTNVGLDLDTMSPWWEGLDGPVPENMLDWQGRPWKPGQGTPAAHPNSRFTVSVYNCPTLSREYDNPMGVPISAILFGGRRTRLIPLITEAFSWEHGVFLGARMGSETTAAAAGKVGVLRRDPMAMLPFCGYNMGDYFRHWINMGRLMSKPPRIYSINAFRRNEKGEFLWPGFGENIRILKWIIERVNGRAGAKETPLGLIPDKKDLDLSGLNLPDQNLEELFRINPEEWGEELADIKDFLKKFGRHMPYEIWQEYDRLKKGLGY</sequence>
<comment type="caution">
    <text evidence="11">The sequence shown here is derived from an EMBL/GenBank/DDBJ whole genome shotgun (WGS) entry which is preliminary data.</text>
</comment>
<dbReference type="SUPFAM" id="SSF68923">
    <property type="entry name" value="PEP carboxykinase N-terminal domain"/>
    <property type="match status" value="1"/>
</dbReference>
<evidence type="ECO:0000256" key="3">
    <source>
        <dbReference type="ARBA" id="ARBA00022741"/>
    </source>
</evidence>
<comment type="subunit">
    <text evidence="8">Monomer.</text>
</comment>
<dbReference type="GO" id="GO:0046327">
    <property type="term" value="P:glycerol biosynthetic process from pyruvate"/>
    <property type="evidence" value="ECO:0007669"/>
    <property type="project" value="TreeGrafter"/>
</dbReference>
<keyword evidence="8" id="KW-0963">Cytoplasm</keyword>
<keyword evidence="11" id="KW-0418">Kinase</keyword>
<dbReference type="GO" id="GO:0042594">
    <property type="term" value="P:response to starvation"/>
    <property type="evidence" value="ECO:0007669"/>
    <property type="project" value="TreeGrafter"/>
</dbReference>
<dbReference type="EMBL" id="QUAH01000002">
    <property type="protein sequence ID" value="RFT16706.1"/>
    <property type="molecule type" value="Genomic_DNA"/>
</dbReference>
<evidence type="ECO:0000313" key="12">
    <source>
        <dbReference type="Proteomes" id="UP000257323"/>
    </source>
</evidence>
<keyword evidence="3 8" id="KW-0547">Nucleotide-binding</keyword>
<feature type="binding site" evidence="8">
    <location>
        <position position="88"/>
    </location>
    <ligand>
        <name>substrate</name>
    </ligand>
</feature>
<keyword evidence="6 8" id="KW-0464">Manganese</keyword>
<dbReference type="EC" id="4.1.1.32" evidence="8"/>
<keyword evidence="5 8" id="KW-0342">GTP-binding</keyword>
<comment type="subcellular location">
    <subcellularLocation>
        <location evidence="8">Cytoplasm</location>
    </subcellularLocation>
</comment>
<dbReference type="GO" id="GO:0019543">
    <property type="term" value="P:propionate catabolic process"/>
    <property type="evidence" value="ECO:0007669"/>
    <property type="project" value="TreeGrafter"/>
</dbReference>
<evidence type="ECO:0000256" key="4">
    <source>
        <dbReference type="ARBA" id="ARBA00022793"/>
    </source>
</evidence>
<dbReference type="Gene3D" id="3.40.449.10">
    <property type="entry name" value="Phosphoenolpyruvate Carboxykinase, domain 1"/>
    <property type="match status" value="1"/>
</dbReference>
<dbReference type="Proteomes" id="UP000257323">
    <property type="component" value="Unassembled WGS sequence"/>
</dbReference>
<organism evidence="11 12">
    <name type="scientific">Candidatus Saccharicenans subterraneus</name>
    <dbReference type="NCBI Taxonomy" id="2508984"/>
    <lineage>
        <taxon>Bacteria</taxon>
        <taxon>Candidatus Aminicenantota</taxon>
        <taxon>Candidatus Aminicenantia</taxon>
        <taxon>Candidatus Aminicenantales</taxon>
        <taxon>Candidatus Saccharicenantaceae</taxon>
        <taxon>Candidatus Saccharicenans</taxon>
    </lineage>
</organism>
<dbReference type="GO" id="GO:0030145">
    <property type="term" value="F:manganese ion binding"/>
    <property type="evidence" value="ECO:0007669"/>
    <property type="project" value="UniProtKB-UniRule"/>
</dbReference>
<feature type="binding site" evidence="8">
    <location>
        <position position="420"/>
    </location>
    <ligand>
        <name>GTP</name>
        <dbReference type="ChEBI" id="CHEBI:37565"/>
    </ligand>
</feature>
<dbReference type="Pfam" id="PF00821">
    <property type="entry name" value="PEPCK_GTP"/>
    <property type="match status" value="1"/>
</dbReference>
<dbReference type="PIRSF" id="PIRSF001348">
    <property type="entry name" value="PEP_carboxykinase_GTP"/>
    <property type="match status" value="1"/>
</dbReference>
<keyword evidence="11" id="KW-0670">Pyruvate</keyword>
<feature type="domain" description="Phosphoenolpyruvate carboxykinase C-terminal P-loop" evidence="9">
    <location>
        <begin position="241"/>
        <end position="601"/>
    </location>
</feature>
<dbReference type="Gene3D" id="3.90.228.20">
    <property type="match status" value="1"/>
</dbReference>
<dbReference type="InterPro" id="IPR008209">
    <property type="entry name" value="PEP_carboxykinase_GTP"/>
</dbReference>
<evidence type="ECO:0000259" key="9">
    <source>
        <dbReference type="Pfam" id="PF00821"/>
    </source>
</evidence>
<dbReference type="PROSITE" id="PS00505">
    <property type="entry name" value="PEPCK_GTP"/>
    <property type="match status" value="1"/>
</dbReference>
<dbReference type="GO" id="GO:0006107">
    <property type="term" value="P:oxaloacetate metabolic process"/>
    <property type="evidence" value="ECO:0007669"/>
    <property type="project" value="TreeGrafter"/>
</dbReference>
<dbReference type="UniPathway" id="UPA00138"/>
<dbReference type="PANTHER" id="PTHR11561:SF0">
    <property type="entry name" value="PHOSPHOENOLPYRUVATE CARBOXYKINASE [GTP]-RELATED"/>
    <property type="match status" value="1"/>
</dbReference>
<dbReference type="SUPFAM" id="SSF53795">
    <property type="entry name" value="PEP carboxykinase-like"/>
    <property type="match status" value="1"/>
</dbReference>
<evidence type="ECO:0000313" key="11">
    <source>
        <dbReference type="EMBL" id="RFT16706.1"/>
    </source>
</evidence>
<dbReference type="InterPro" id="IPR008210">
    <property type="entry name" value="PEP_carboxykinase_N"/>
</dbReference>
<gene>
    <name evidence="8" type="primary">pckG</name>
    <name evidence="11" type="ORF">OP8BY_1319</name>
</gene>
<dbReference type="CDD" id="cd00819">
    <property type="entry name" value="PEPCK_GTP"/>
    <property type="match status" value="1"/>
</dbReference>
<feature type="active site" evidence="8">
    <location>
        <position position="269"/>
    </location>
</feature>